<keyword evidence="4" id="KW-1185">Reference proteome</keyword>
<dbReference type="OrthoDB" id="9801622at2"/>
<feature type="transmembrane region" description="Helical" evidence="1">
    <location>
        <begin position="70"/>
        <end position="89"/>
    </location>
</feature>
<dbReference type="InterPro" id="IPR036938">
    <property type="entry name" value="PAP2/HPO_sf"/>
</dbReference>
<proteinExistence type="predicted"/>
<dbReference type="SUPFAM" id="SSF48317">
    <property type="entry name" value="Acid phosphatase/Vanadium-dependent haloperoxidase"/>
    <property type="match status" value="1"/>
</dbReference>
<accession>A0A0F5L3J8</accession>
<gene>
    <name evidence="3" type="ORF">VW35_16025</name>
</gene>
<keyword evidence="1" id="KW-0472">Membrane</keyword>
<reference evidence="3 4" key="1">
    <citation type="submission" date="2015-03" db="EMBL/GenBank/DDBJ databases">
        <authorList>
            <person name="Hassan Y.I."/>
            <person name="Lepp D."/>
            <person name="Zhou T."/>
        </authorList>
    </citation>
    <scope>NUCLEOTIDE SEQUENCE [LARGE SCALE GENOMIC DNA]</scope>
    <source>
        <strain evidence="3 4">GH2-10</strain>
    </source>
</reference>
<feature type="transmembrane region" description="Helical" evidence="1">
    <location>
        <begin position="137"/>
        <end position="158"/>
    </location>
</feature>
<feature type="domain" description="Phosphatidic acid phosphatase type 2/haloperoxidase" evidence="2">
    <location>
        <begin position="95"/>
        <end position="208"/>
    </location>
</feature>
<evidence type="ECO:0000259" key="2">
    <source>
        <dbReference type="SMART" id="SM00014"/>
    </source>
</evidence>
<dbReference type="RefSeq" id="WP_046144099.1">
    <property type="nucleotide sequence ID" value="NZ_LAJG01000034.1"/>
</dbReference>
<organism evidence="3 4">
    <name type="scientific">Devosia soli</name>
    <dbReference type="NCBI Taxonomy" id="361041"/>
    <lineage>
        <taxon>Bacteria</taxon>
        <taxon>Pseudomonadati</taxon>
        <taxon>Pseudomonadota</taxon>
        <taxon>Alphaproteobacteria</taxon>
        <taxon>Hyphomicrobiales</taxon>
        <taxon>Devosiaceae</taxon>
        <taxon>Devosia</taxon>
    </lineage>
</organism>
<sequence>MTPSQTRRYFGIGLVAALIGAFGLVAEDVVEGETKTFDDAVLMSLRVPGHPEQPIGPNWLPEAVRDITSLGSYSVLTIFVLLVAGHLLLVRRRGTALLVVLSVVSGSIISTVLKTVFDRPRPALTGVAEVFTASFPSGHSLTSAVTFLTIGAVLASTTESMRQRIFYVGSAIVLTLMVGLTRIYLGVHYPTDVFAGWCLGSAWALGCFIIGNALARSRHLGDTTASLTSGRIV</sequence>
<dbReference type="Proteomes" id="UP000033514">
    <property type="component" value="Unassembled WGS sequence"/>
</dbReference>
<keyword evidence="1" id="KW-0812">Transmembrane</keyword>
<dbReference type="PATRIC" id="fig|361041.3.peg.2601"/>
<feature type="transmembrane region" description="Helical" evidence="1">
    <location>
        <begin position="165"/>
        <end position="187"/>
    </location>
</feature>
<dbReference type="InterPro" id="IPR000326">
    <property type="entry name" value="PAP2/HPO"/>
</dbReference>
<dbReference type="PANTHER" id="PTHR14969">
    <property type="entry name" value="SPHINGOSINE-1-PHOSPHATE PHOSPHOHYDROLASE"/>
    <property type="match status" value="1"/>
</dbReference>
<name>A0A0F5L3J8_9HYPH</name>
<evidence type="ECO:0000313" key="3">
    <source>
        <dbReference type="EMBL" id="KKB76991.1"/>
    </source>
</evidence>
<dbReference type="PANTHER" id="PTHR14969:SF13">
    <property type="entry name" value="AT30094P"/>
    <property type="match status" value="1"/>
</dbReference>
<feature type="transmembrane region" description="Helical" evidence="1">
    <location>
        <begin position="193"/>
        <end position="215"/>
    </location>
</feature>
<dbReference type="Gene3D" id="1.20.144.10">
    <property type="entry name" value="Phosphatidic acid phosphatase type 2/haloperoxidase"/>
    <property type="match status" value="2"/>
</dbReference>
<dbReference type="CDD" id="cd03392">
    <property type="entry name" value="PAP2_like_2"/>
    <property type="match status" value="1"/>
</dbReference>
<feature type="transmembrane region" description="Helical" evidence="1">
    <location>
        <begin position="96"/>
        <end position="117"/>
    </location>
</feature>
<comment type="caution">
    <text evidence="3">The sequence shown here is derived from an EMBL/GenBank/DDBJ whole genome shotgun (WGS) entry which is preliminary data.</text>
</comment>
<evidence type="ECO:0000256" key="1">
    <source>
        <dbReference type="SAM" id="Phobius"/>
    </source>
</evidence>
<dbReference type="AlphaFoldDB" id="A0A0F5L3J8"/>
<evidence type="ECO:0000313" key="4">
    <source>
        <dbReference type="Proteomes" id="UP000033514"/>
    </source>
</evidence>
<dbReference type="Pfam" id="PF01569">
    <property type="entry name" value="PAP2"/>
    <property type="match status" value="1"/>
</dbReference>
<dbReference type="SMART" id="SM00014">
    <property type="entry name" value="acidPPc"/>
    <property type="match status" value="1"/>
</dbReference>
<dbReference type="EMBL" id="LAJG01000034">
    <property type="protein sequence ID" value="KKB76991.1"/>
    <property type="molecule type" value="Genomic_DNA"/>
</dbReference>
<protein>
    <recommendedName>
        <fullName evidence="2">Phosphatidic acid phosphatase type 2/haloperoxidase domain-containing protein</fullName>
    </recommendedName>
</protein>
<keyword evidence="1" id="KW-1133">Transmembrane helix</keyword>
<dbReference type="STRING" id="361041.VW35_16025"/>